<keyword evidence="1" id="KW-0472">Membrane</keyword>
<protein>
    <submittedName>
        <fullName evidence="2">Uncharacterized protein</fullName>
    </submittedName>
</protein>
<reference evidence="2" key="2">
    <citation type="submission" date="2019-01" db="UniProtKB">
        <authorList>
            <consortium name="EnsemblPlants"/>
        </authorList>
    </citation>
    <scope>IDENTIFICATION</scope>
    <source>
        <strain evidence="2">cv. Heinz 1706</strain>
    </source>
</reference>
<dbReference type="EnsemblPlants" id="Solyc04g080925.1.1">
    <property type="protein sequence ID" value="Solyc04g080925.1.1"/>
    <property type="gene ID" value="Solyc04g080925.1"/>
</dbReference>
<keyword evidence="3" id="KW-1185">Reference proteome</keyword>
<dbReference type="STRING" id="4081.A0A3Q7GBM2"/>
<organism evidence="2">
    <name type="scientific">Solanum lycopersicum</name>
    <name type="common">Tomato</name>
    <name type="synonym">Lycopersicon esculentum</name>
    <dbReference type="NCBI Taxonomy" id="4081"/>
    <lineage>
        <taxon>Eukaryota</taxon>
        <taxon>Viridiplantae</taxon>
        <taxon>Streptophyta</taxon>
        <taxon>Embryophyta</taxon>
        <taxon>Tracheophyta</taxon>
        <taxon>Spermatophyta</taxon>
        <taxon>Magnoliopsida</taxon>
        <taxon>eudicotyledons</taxon>
        <taxon>Gunneridae</taxon>
        <taxon>Pentapetalae</taxon>
        <taxon>asterids</taxon>
        <taxon>lamiids</taxon>
        <taxon>Solanales</taxon>
        <taxon>Solanaceae</taxon>
        <taxon>Solanoideae</taxon>
        <taxon>Solaneae</taxon>
        <taxon>Solanum</taxon>
        <taxon>Solanum subgen. Lycopersicon</taxon>
    </lineage>
</organism>
<name>A0A3Q7GBM2_SOLLC</name>
<proteinExistence type="predicted"/>
<dbReference type="AlphaFoldDB" id="A0A3Q7GBM2"/>
<dbReference type="InParanoid" id="A0A3Q7GBM2"/>
<evidence type="ECO:0000313" key="3">
    <source>
        <dbReference type="Proteomes" id="UP000004994"/>
    </source>
</evidence>
<evidence type="ECO:0000256" key="1">
    <source>
        <dbReference type="SAM" id="Phobius"/>
    </source>
</evidence>
<sequence>MVIEGVYSVFVCLLIGLVLSTKIELCYGGISSDYVRNYNSNGDMLLNSDVFQVPTGYN</sequence>
<feature type="transmembrane region" description="Helical" evidence="1">
    <location>
        <begin position="6"/>
        <end position="27"/>
    </location>
</feature>
<keyword evidence="1" id="KW-1133">Transmembrane helix</keyword>
<dbReference type="Gramene" id="Solyc04g080925.1.1">
    <property type="protein sequence ID" value="Solyc04g080925.1.1"/>
    <property type="gene ID" value="Solyc04g080925.1"/>
</dbReference>
<evidence type="ECO:0000313" key="2">
    <source>
        <dbReference type="EnsemblPlants" id="Solyc04g080925.1.1"/>
    </source>
</evidence>
<keyword evidence="1" id="KW-0812">Transmembrane</keyword>
<accession>A0A3Q7GBM2</accession>
<dbReference type="Proteomes" id="UP000004994">
    <property type="component" value="Chromosome 4"/>
</dbReference>
<reference evidence="2" key="1">
    <citation type="journal article" date="2012" name="Nature">
        <title>The tomato genome sequence provides insights into fleshy fruit evolution.</title>
        <authorList>
            <consortium name="Tomato Genome Consortium"/>
        </authorList>
    </citation>
    <scope>NUCLEOTIDE SEQUENCE [LARGE SCALE GENOMIC DNA]</scope>
    <source>
        <strain evidence="2">cv. Heinz 1706</strain>
    </source>
</reference>